<evidence type="ECO:0000313" key="3">
    <source>
        <dbReference type="Proteomes" id="UP000005237"/>
    </source>
</evidence>
<keyword evidence="1" id="KW-1133">Transmembrane helix</keyword>
<dbReference type="Proteomes" id="UP000005237">
    <property type="component" value="Unassembled WGS sequence"/>
</dbReference>
<keyword evidence="3" id="KW-1185">Reference proteome</keyword>
<evidence type="ECO:0000313" key="2">
    <source>
        <dbReference type="EnsemblMetazoa" id="CJA34368.1"/>
    </source>
</evidence>
<feature type="transmembrane region" description="Helical" evidence="1">
    <location>
        <begin position="6"/>
        <end position="24"/>
    </location>
</feature>
<keyword evidence="1" id="KW-0472">Membrane</keyword>
<keyword evidence="1" id="KW-0812">Transmembrane</keyword>
<dbReference type="EnsemblMetazoa" id="CJA34368.1">
    <property type="protein sequence ID" value="CJA34368.1"/>
    <property type="gene ID" value="WBGene00210215"/>
</dbReference>
<name>A0A8R1IGJ0_CAEJA</name>
<proteinExistence type="predicted"/>
<organism evidence="2 3">
    <name type="scientific">Caenorhabditis japonica</name>
    <dbReference type="NCBI Taxonomy" id="281687"/>
    <lineage>
        <taxon>Eukaryota</taxon>
        <taxon>Metazoa</taxon>
        <taxon>Ecdysozoa</taxon>
        <taxon>Nematoda</taxon>
        <taxon>Chromadorea</taxon>
        <taxon>Rhabditida</taxon>
        <taxon>Rhabditina</taxon>
        <taxon>Rhabditomorpha</taxon>
        <taxon>Rhabditoidea</taxon>
        <taxon>Rhabditidae</taxon>
        <taxon>Peloderinae</taxon>
        <taxon>Caenorhabditis</taxon>
    </lineage>
</organism>
<dbReference type="AlphaFoldDB" id="A0A8R1IGJ0"/>
<accession>A0A8R1IGJ0</accession>
<reference evidence="3" key="1">
    <citation type="submission" date="2010-08" db="EMBL/GenBank/DDBJ databases">
        <authorList>
            <consortium name="Caenorhabditis japonica Sequencing Consortium"/>
            <person name="Wilson R.K."/>
        </authorList>
    </citation>
    <scope>NUCLEOTIDE SEQUENCE [LARGE SCALE GENOMIC DNA]</scope>
    <source>
        <strain evidence="3">DF5081</strain>
    </source>
</reference>
<dbReference type="InterPro" id="IPR036397">
    <property type="entry name" value="RNaseH_sf"/>
</dbReference>
<protein>
    <submittedName>
        <fullName evidence="2">Uncharacterized protein</fullName>
    </submittedName>
</protein>
<reference evidence="2" key="2">
    <citation type="submission" date="2022-06" db="UniProtKB">
        <authorList>
            <consortium name="EnsemblMetazoa"/>
        </authorList>
    </citation>
    <scope>IDENTIFICATION</scope>
    <source>
        <strain evidence="2">DF5081</strain>
    </source>
</reference>
<dbReference type="GO" id="GO:0003676">
    <property type="term" value="F:nucleic acid binding"/>
    <property type="evidence" value="ECO:0007669"/>
    <property type="project" value="InterPro"/>
</dbReference>
<sequence length="132" mass="15052">MRCPGNLEEAGMLFVAMPLILSITGRSRSFRKRRNTHIFQKENAATHVSNSTRDWLALKRVLSLSQSTENICGILVRHVYRHGKQLNIIQDLKDATNAEWDPITEAELKTLVVNMSNRVIEVIQKFGGDTKY</sequence>
<dbReference type="Gene3D" id="3.30.420.10">
    <property type="entry name" value="Ribonuclease H-like superfamily/Ribonuclease H"/>
    <property type="match status" value="1"/>
</dbReference>
<evidence type="ECO:0000256" key="1">
    <source>
        <dbReference type="SAM" id="Phobius"/>
    </source>
</evidence>